<dbReference type="SUPFAM" id="SSF48557">
    <property type="entry name" value="L-aspartase-like"/>
    <property type="match status" value="1"/>
</dbReference>
<dbReference type="GO" id="GO:0016829">
    <property type="term" value="F:lyase activity"/>
    <property type="evidence" value="ECO:0007669"/>
    <property type="project" value="UniProtKB-KW"/>
</dbReference>
<evidence type="ECO:0000256" key="11">
    <source>
        <dbReference type="ARBA" id="ARBA00049115"/>
    </source>
</evidence>
<proteinExistence type="inferred from homology"/>
<dbReference type="PANTHER" id="PTHR43411">
    <property type="entry name" value="ADENYLOSUCCINATE LYASE"/>
    <property type="match status" value="1"/>
</dbReference>
<evidence type="ECO:0000256" key="13">
    <source>
        <dbReference type="RuleBase" id="RU361172"/>
    </source>
</evidence>
<dbReference type="EMBL" id="CP104275">
    <property type="protein sequence ID" value="UWX97014.1"/>
    <property type="molecule type" value="Genomic_DNA"/>
</dbReference>
<feature type="domain" description="Adenylosuccinate lyase PurB C-terminal" evidence="15">
    <location>
        <begin position="340"/>
        <end position="460"/>
    </location>
</feature>
<comment type="catalytic activity">
    <reaction evidence="8">
        <text>(2S)-2-[5-amino-1-(5-phospho-beta-D-ribosyl)imidazole-4-carboxamido]succinate = 5-amino-1-(5-phospho-beta-D-ribosyl)imidazole-4-carboxamide + fumarate</text>
        <dbReference type="Rhea" id="RHEA:23920"/>
        <dbReference type="ChEBI" id="CHEBI:29806"/>
        <dbReference type="ChEBI" id="CHEBI:58443"/>
        <dbReference type="ChEBI" id="CHEBI:58475"/>
        <dbReference type="EC" id="4.3.2.2"/>
    </reaction>
    <physiologicalReaction direction="left-to-right" evidence="8">
        <dbReference type="Rhea" id="RHEA:23921"/>
    </physiologicalReaction>
</comment>
<evidence type="ECO:0000256" key="8">
    <source>
        <dbReference type="ARBA" id="ARBA00024477"/>
    </source>
</evidence>
<sequence length="475" mass="51873">MAESEPRVSLASVTPAIALGPLDGRYRSATAPLVDYLSEAALNRDRTHVEVEWLIHLTSNAVLPGTAPLTEDQQHQLRAIVSGFDGDSVAELGEIEKRTVHDVKAVEYYIADRLPALGLENLKSLVHFGCTSEDINNLSYALGIKGAVENVWLPAAQKLVDQIAAMAEDTRAVPMLSRTHGQPATPTTLGKELAVTVHRLSRQLRRIRSTEFLGKINGATGTYAAHYAAAPQADWQQVARSFVEGLGLAWNPLTTQIESHDWQAELYADIARFNRILHNFCTDVWSYISIGYFAQVPVEGATGSSTMPHKVNPIRFENAEANLEISNGLLDTLASTLVTSRWQRDLTDSSSQRNIGVAFGHSVLAISNVAKGLERLHVAEQVLEQDLDANWEVLGEAIQMVMRAEAVAGTEGMENPYERLKDLTRGHRVDAERMKEFIAGLGLPADAAARLQALTPAKYTGIADTLVDHLKYAAA</sequence>
<evidence type="ECO:0000256" key="9">
    <source>
        <dbReference type="ARBA" id="ARBA00025012"/>
    </source>
</evidence>
<dbReference type="Proteomes" id="UP001059859">
    <property type="component" value="Chromosome"/>
</dbReference>
<evidence type="ECO:0000256" key="1">
    <source>
        <dbReference type="ARBA" id="ARBA00004706"/>
    </source>
</evidence>
<comment type="function">
    <text evidence="9">Catalyzes two reactions in de novo purine nucleotide biosynthesis. Catalyzes the breakdown of 5-aminoimidazole- (N-succinylocarboxamide) ribotide (SAICAR or 2-[5-amino-1-(5-phospho-beta-D-ribosyl)imidazole-4-carboxamido]succinate) to 5-aminoimidazole-4-carboxamide ribotide (AICAR or 5-amino-1-(5-phospho-beta-D-ribosyl)imidazole-4-carboxamide) and fumarate, and of adenylosuccinate (ADS or N(6)-(1,2-dicarboxyethyl)-AMP) to adenosine monophosphate (AMP) and fumarate.</text>
</comment>
<evidence type="ECO:0000313" key="16">
    <source>
        <dbReference type="EMBL" id="UWX97014.1"/>
    </source>
</evidence>
<dbReference type="RefSeq" id="WP_260652278.1">
    <property type="nucleotide sequence ID" value="NZ_CP104275.1"/>
</dbReference>
<dbReference type="InterPro" id="IPR008948">
    <property type="entry name" value="L-Aspartase-like"/>
</dbReference>
<reference evidence="16" key="1">
    <citation type="submission" date="2022-09" db="EMBL/GenBank/DDBJ databases">
        <title>Novel species in genus Arthrobacter.</title>
        <authorList>
            <person name="Liu Y."/>
        </authorList>
    </citation>
    <scope>NUCLEOTIDE SEQUENCE</scope>
    <source>
        <strain evidence="16">Zg-Y815</strain>
    </source>
</reference>
<evidence type="ECO:0000259" key="14">
    <source>
        <dbReference type="Pfam" id="PF00206"/>
    </source>
</evidence>
<dbReference type="EC" id="4.3.2.2" evidence="4 12"/>
<dbReference type="InterPro" id="IPR013539">
    <property type="entry name" value="PurB_C"/>
</dbReference>
<evidence type="ECO:0000256" key="3">
    <source>
        <dbReference type="ARBA" id="ARBA00008273"/>
    </source>
</evidence>
<evidence type="ECO:0000256" key="2">
    <source>
        <dbReference type="ARBA" id="ARBA00004734"/>
    </source>
</evidence>
<dbReference type="Pfam" id="PF08328">
    <property type="entry name" value="ASL_C"/>
    <property type="match status" value="1"/>
</dbReference>
<dbReference type="PROSITE" id="PS00163">
    <property type="entry name" value="FUMARATE_LYASES"/>
    <property type="match status" value="1"/>
</dbReference>
<dbReference type="InterPro" id="IPR000362">
    <property type="entry name" value="Fumarate_lyase_fam"/>
</dbReference>
<dbReference type="InterPro" id="IPR004769">
    <property type="entry name" value="Pur_lyase"/>
</dbReference>
<evidence type="ECO:0000256" key="10">
    <source>
        <dbReference type="ARBA" id="ARBA00030717"/>
    </source>
</evidence>
<dbReference type="Gene3D" id="1.20.200.10">
    <property type="entry name" value="Fumarase/aspartase (Central domain)"/>
    <property type="match status" value="1"/>
</dbReference>
<evidence type="ECO:0000256" key="6">
    <source>
        <dbReference type="ARBA" id="ARBA00022755"/>
    </source>
</evidence>
<evidence type="ECO:0000256" key="4">
    <source>
        <dbReference type="ARBA" id="ARBA00012339"/>
    </source>
</evidence>
<evidence type="ECO:0000256" key="7">
    <source>
        <dbReference type="ARBA" id="ARBA00023239"/>
    </source>
</evidence>
<keyword evidence="6 13" id="KW-0658">Purine biosynthesis</keyword>
<dbReference type="InterPro" id="IPR020557">
    <property type="entry name" value="Fumarate_lyase_CS"/>
</dbReference>
<dbReference type="Gene3D" id="1.10.275.10">
    <property type="entry name" value="Fumarase/aspartase (N-terminal domain)"/>
    <property type="match status" value="1"/>
</dbReference>
<evidence type="ECO:0000256" key="12">
    <source>
        <dbReference type="NCBIfam" id="TIGR00928"/>
    </source>
</evidence>
<comment type="pathway">
    <text evidence="1 13">Purine metabolism; IMP biosynthesis via de novo pathway; 5-amino-1-(5-phospho-D-ribosyl)imidazole-4-carboxamide from 5-amino-1-(5-phospho-D-ribosyl)imidazole-4-carboxylate: step 2/2.</text>
</comment>
<protein>
    <recommendedName>
        <fullName evidence="5 12">Adenylosuccinate lyase</fullName>
        <shortName evidence="13">ASL</shortName>
        <ecNumber evidence="4 12">4.3.2.2</ecNumber>
    </recommendedName>
    <alternativeName>
        <fullName evidence="10 13">Adenylosuccinase</fullName>
    </alternativeName>
</protein>
<evidence type="ECO:0000259" key="15">
    <source>
        <dbReference type="Pfam" id="PF08328"/>
    </source>
</evidence>
<dbReference type="Gene3D" id="1.10.40.30">
    <property type="entry name" value="Fumarase/aspartase (C-terminal domain)"/>
    <property type="match status" value="1"/>
</dbReference>
<dbReference type="NCBIfam" id="TIGR00928">
    <property type="entry name" value="purB"/>
    <property type="match status" value="1"/>
</dbReference>
<dbReference type="PRINTS" id="PR00149">
    <property type="entry name" value="FUMRATELYASE"/>
</dbReference>
<dbReference type="InterPro" id="IPR022761">
    <property type="entry name" value="Fumarate_lyase_N"/>
</dbReference>
<dbReference type="NCBIfam" id="NF006764">
    <property type="entry name" value="PRK09285.1"/>
    <property type="match status" value="1"/>
</dbReference>
<organism evidence="16 17">
    <name type="scientific">Arthrobacter zhaoxinii</name>
    <dbReference type="NCBI Taxonomy" id="2964616"/>
    <lineage>
        <taxon>Bacteria</taxon>
        <taxon>Bacillati</taxon>
        <taxon>Actinomycetota</taxon>
        <taxon>Actinomycetes</taxon>
        <taxon>Micrococcales</taxon>
        <taxon>Micrococcaceae</taxon>
        <taxon>Arthrobacter</taxon>
    </lineage>
</organism>
<dbReference type="PANTHER" id="PTHR43411:SF1">
    <property type="entry name" value="ADENYLOSUCCINATE LYASE"/>
    <property type="match status" value="1"/>
</dbReference>
<evidence type="ECO:0000313" key="17">
    <source>
        <dbReference type="Proteomes" id="UP001059859"/>
    </source>
</evidence>
<comment type="similarity">
    <text evidence="3 13">Belongs to the lyase 1 family. Adenylosuccinate lyase subfamily.</text>
</comment>
<comment type="catalytic activity">
    <reaction evidence="11">
        <text>N(6)-(1,2-dicarboxyethyl)-AMP = fumarate + AMP</text>
        <dbReference type="Rhea" id="RHEA:16853"/>
        <dbReference type="ChEBI" id="CHEBI:29806"/>
        <dbReference type="ChEBI" id="CHEBI:57567"/>
        <dbReference type="ChEBI" id="CHEBI:456215"/>
        <dbReference type="EC" id="4.3.2.2"/>
    </reaction>
    <physiologicalReaction direction="left-to-right" evidence="11">
        <dbReference type="Rhea" id="RHEA:16854"/>
    </physiologicalReaction>
</comment>
<dbReference type="Pfam" id="PF00206">
    <property type="entry name" value="Lyase_1"/>
    <property type="match status" value="1"/>
</dbReference>
<dbReference type="InterPro" id="IPR047136">
    <property type="entry name" value="PurB_bact"/>
</dbReference>
<gene>
    <name evidence="16" type="primary">purB</name>
    <name evidence="16" type="ORF">N2K95_15515</name>
</gene>
<accession>A0ABY5YPK7</accession>
<comment type="pathway">
    <text evidence="2 13">Purine metabolism; AMP biosynthesis via de novo pathway; AMP from IMP: step 2/2.</text>
</comment>
<name>A0ABY5YPK7_9MICC</name>
<keyword evidence="17" id="KW-1185">Reference proteome</keyword>
<feature type="domain" description="Fumarate lyase N-terminal" evidence="14">
    <location>
        <begin position="24"/>
        <end position="319"/>
    </location>
</feature>
<evidence type="ECO:0000256" key="5">
    <source>
        <dbReference type="ARBA" id="ARBA00017058"/>
    </source>
</evidence>
<keyword evidence="7 13" id="KW-0456">Lyase</keyword>
<dbReference type="InterPro" id="IPR024083">
    <property type="entry name" value="Fumarase/histidase_N"/>
</dbReference>